<dbReference type="CDD" id="cd00093">
    <property type="entry name" value="HTH_XRE"/>
    <property type="match status" value="1"/>
</dbReference>
<dbReference type="STRING" id="1193518.BN13_1140001"/>
<dbReference type="Gene3D" id="1.10.260.40">
    <property type="entry name" value="lambda repressor-like DNA-binding domains"/>
    <property type="match status" value="1"/>
</dbReference>
<proteinExistence type="predicted"/>
<keyword evidence="3" id="KW-1185">Reference proteome</keyword>
<dbReference type="Pfam" id="PF13560">
    <property type="entry name" value="HTH_31"/>
    <property type="match status" value="1"/>
</dbReference>
<dbReference type="EMBL" id="CAJC01000018">
    <property type="protein sequence ID" value="CCI51678.1"/>
    <property type="molecule type" value="Genomic_DNA"/>
</dbReference>
<reference evidence="2 3" key="1">
    <citation type="journal article" date="2013" name="ISME J.">
        <title>A metabolic model for members of the genus Tetrasphaera involved in enhanced biological phosphorus removal.</title>
        <authorList>
            <person name="Kristiansen R."/>
            <person name="Nguyen H.T.T."/>
            <person name="Saunders A.M."/>
            <person name="Nielsen J.L."/>
            <person name="Wimmer R."/>
            <person name="Le V.Q."/>
            <person name="McIlroy S.J."/>
            <person name="Petrovski S."/>
            <person name="Seviour R.J."/>
            <person name="Calteau A."/>
            <person name="Nielsen K.L."/>
            <person name="Nielsen P.H."/>
        </authorList>
    </citation>
    <scope>NUCLEOTIDE SEQUENCE [LARGE SCALE GENOMIC DNA]</scope>
    <source>
        <strain evidence="2 3">Ben 74</strain>
    </source>
</reference>
<accession>A0A077MAF9</accession>
<dbReference type="InterPro" id="IPR001387">
    <property type="entry name" value="Cro/C1-type_HTH"/>
</dbReference>
<feature type="domain" description="HTH cro/C1-type" evidence="1">
    <location>
        <begin position="31"/>
        <end position="82"/>
    </location>
</feature>
<evidence type="ECO:0000259" key="1">
    <source>
        <dbReference type="PROSITE" id="PS50943"/>
    </source>
</evidence>
<dbReference type="SUPFAM" id="SSF47413">
    <property type="entry name" value="lambda repressor-like DNA-binding domains"/>
    <property type="match status" value="1"/>
</dbReference>
<dbReference type="Proteomes" id="UP000035720">
    <property type="component" value="Unassembled WGS sequence"/>
</dbReference>
<dbReference type="InterPro" id="IPR010982">
    <property type="entry name" value="Lambda_DNA-bd_dom_sf"/>
</dbReference>
<sequence>MTERPDAPAQPEAEALDAAVTRAVQHVAATLDAHMEAHGLSVRDVARACGISVGTVQAVRTGKTRLEARVLARLETGLGTTLWPRD</sequence>
<dbReference type="RefSeq" id="WP_048548061.1">
    <property type="nucleotide sequence ID" value="NZ_HF571038.1"/>
</dbReference>
<dbReference type="AlphaFoldDB" id="A0A077MAF9"/>
<evidence type="ECO:0000313" key="3">
    <source>
        <dbReference type="Proteomes" id="UP000035720"/>
    </source>
</evidence>
<organism evidence="2 3">
    <name type="scientific">Nostocoides jenkinsii Ben 74</name>
    <dbReference type="NCBI Taxonomy" id="1193518"/>
    <lineage>
        <taxon>Bacteria</taxon>
        <taxon>Bacillati</taxon>
        <taxon>Actinomycetota</taxon>
        <taxon>Actinomycetes</taxon>
        <taxon>Micrococcales</taxon>
        <taxon>Intrasporangiaceae</taxon>
        <taxon>Nostocoides</taxon>
    </lineage>
</organism>
<dbReference type="PROSITE" id="PS50943">
    <property type="entry name" value="HTH_CROC1"/>
    <property type="match status" value="1"/>
</dbReference>
<name>A0A077MAF9_9MICO</name>
<dbReference type="GO" id="GO:0003677">
    <property type="term" value="F:DNA binding"/>
    <property type="evidence" value="ECO:0007669"/>
    <property type="project" value="InterPro"/>
</dbReference>
<evidence type="ECO:0000313" key="2">
    <source>
        <dbReference type="EMBL" id="CCI51678.1"/>
    </source>
</evidence>
<dbReference type="SMART" id="SM00530">
    <property type="entry name" value="HTH_XRE"/>
    <property type="match status" value="1"/>
</dbReference>
<comment type="caution">
    <text evidence="2">The sequence shown here is derived from an EMBL/GenBank/DDBJ whole genome shotgun (WGS) entry which is preliminary data.</text>
</comment>
<gene>
    <name evidence="2" type="ORF">BN13_1140001</name>
</gene>
<protein>
    <recommendedName>
        <fullName evidence="1">HTH cro/C1-type domain-containing protein</fullName>
    </recommendedName>
</protein>